<dbReference type="Proteomes" id="UP000003773">
    <property type="component" value="Unassembled WGS sequence"/>
</dbReference>
<gene>
    <name evidence="1" type="ORF">BIFADO_00624</name>
</gene>
<dbReference type="AlphaFoldDB" id="A7A472"/>
<proteinExistence type="predicted"/>
<evidence type="ECO:0000313" key="1">
    <source>
        <dbReference type="EMBL" id="EDN83706.1"/>
    </source>
</evidence>
<sequence>MICDARESAILIPFYFLPMGFDDAARLFCNKKDPEHGKPMPHSRSCV</sequence>
<organism evidence="1 2">
    <name type="scientific">Bifidobacterium adolescentis L2-32</name>
    <dbReference type="NCBI Taxonomy" id="411481"/>
    <lineage>
        <taxon>Bacteria</taxon>
        <taxon>Bacillati</taxon>
        <taxon>Actinomycetota</taxon>
        <taxon>Actinomycetes</taxon>
        <taxon>Bifidobacteriales</taxon>
        <taxon>Bifidobacteriaceae</taxon>
        <taxon>Bifidobacterium</taxon>
    </lineage>
</organism>
<name>A7A472_BIFAD</name>
<reference evidence="1 2" key="2">
    <citation type="submission" date="2007-05" db="EMBL/GenBank/DDBJ databases">
        <title>Draft genome sequence of Bifidobacterium adolescentis (L2-32).</title>
        <authorList>
            <person name="Sudarsanam P."/>
            <person name="Ley R."/>
            <person name="Guruge J."/>
            <person name="Turnbaugh P.J."/>
            <person name="Mahowald M."/>
            <person name="Liep D."/>
            <person name="Gordon J."/>
        </authorList>
    </citation>
    <scope>NUCLEOTIDE SEQUENCE [LARGE SCALE GENOMIC DNA]</scope>
    <source>
        <strain evidence="1 2">L2-32</strain>
    </source>
</reference>
<dbReference type="EMBL" id="AAXD02000018">
    <property type="protein sequence ID" value="EDN83706.1"/>
    <property type="molecule type" value="Genomic_DNA"/>
</dbReference>
<reference evidence="1 2" key="1">
    <citation type="submission" date="2007-04" db="EMBL/GenBank/DDBJ databases">
        <authorList>
            <person name="Fulton L."/>
            <person name="Clifton S."/>
            <person name="Fulton B."/>
            <person name="Xu J."/>
            <person name="Minx P."/>
            <person name="Pepin K.H."/>
            <person name="Johnson M."/>
            <person name="Thiruvilangam P."/>
            <person name="Bhonagiri V."/>
            <person name="Nash W.E."/>
            <person name="Mardis E.R."/>
            <person name="Wilson R.K."/>
        </authorList>
    </citation>
    <scope>NUCLEOTIDE SEQUENCE [LARGE SCALE GENOMIC DNA]</scope>
    <source>
        <strain evidence="1 2">L2-32</strain>
    </source>
</reference>
<comment type="caution">
    <text evidence="1">The sequence shown here is derived from an EMBL/GenBank/DDBJ whole genome shotgun (WGS) entry which is preliminary data.</text>
</comment>
<evidence type="ECO:0000313" key="2">
    <source>
        <dbReference type="Proteomes" id="UP000003773"/>
    </source>
</evidence>
<dbReference type="HOGENOM" id="CLU_3165092_0_0_11"/>
<protein>
    <submittedName>
        <fullName evidence="1">Uncharacterized protein</fullName>
    </submittedName>
</protein>
<accession>A7A472</accession>